<keyword evidence="6" id="KW-0534">Nitrate assimilation</keyword>
<dbReference type="InterPro" id="IPR011701">
    <property type="entry name" value="MFS"/>
</dbReference>
<feature type="transmembrane region" description="Helical" evidence="8">
    <location>
        <begin position="333"/>
        <end position="359"/>
    </location>
</feature>
<dbReference type="GO" id="GO:0042128">
    <property type="term" value="P:nitrate assimilation"/>
    <property type="evidence" value="ECO:0007669"/>
    <property type="project" value="UniProtKB-KW"/>
</dbReference>
<dbReference type="CDD" id="cd17341">
    <property type="entry name" value="MFS_NRT2_like"/>
    <property type="match status" value="1"/>
</dbReference>
<feature type="transmembrane region" description="Helical" evidence="8">
    <location>
        <begin position="300"/>
        <end position="321"/>
    </location>
</feature>
<accession>A0A1B2DPJ2</accession>
<sequence length="413" mass="44242">MLDKKAFWKSGHKPSLFSSFLYFDISFMIWILMGPLIVVIASDYPMDAAQKAKLVALPILGGSVLRLVLGFMTDHIGPKRTGQIGMLVTMIPLIWGWKFVDSLTELHFVALLLGVAGASFAAALPLASRWYPPQYQGLAMGIAGAGNSGTVLTTLFANRLAQHFGGWEAVFGLALIPIAVVFVIFTIFAKESPNQPAPKKLSEYAQVLKQKDAWLFCLLYSVTFGGFVGMSNYLTIFFNTQYGLSAIQAADFTTICVIAGSFFRPVGGWLSDKLGGIRVLMSLYVGAGVMLASISLLPPLYAVSTLLFLGMMCLGAGNGAVFQLVPQRFGKEIGIMTGIVGAAGGVGGYFLPLILGSLYQSTGSYTPGFLILSSIALLSMLMLAFIQKEWKRTWIGSGGKAKIDSSATIAAKS</sequence>
<feature type="transmembrane region" description="Helical" evidence="8">
    <location>
        <begin position="365"/>
        <end position="386"/>
    </location>
</feature>
<proteinExistence type="inferred from homology"/>
<evidence type="ECO:0000256" key="5">
    <source>
        <dbReference type="ARBA" id="ARBA00022989"/>
    </source>
</evidence>
<feature type="transmembrane region" description="Helical" evidence="8">
    <location>
        <begin position="169"/>
        <end position="189"/>
    </location>
</feature>
<comment type="subcellular location">
    <subcellularLocation>
        <location evidence="1">Cell membrane</location>
        <topology evidence="1">Multi-pass membrane protein</topology>
    </subcellularLocation>
</comment>
<evidence type="ECO:0000256" key="2">
    <source>
        <dbReference type="ARBA" id="ARBA00008432"/>
    </source>
</evidence>
<dbReference type="PROSITE" id="PS50850">
    <property type="entry name" value="MFS"/>
    <property type="match status" value="1"/>
</dbReference>
<evidence type="ECO:0000259" key="9">
    <source>
        <dbReference type="PROSITE" id="PS50850"/>
    </source>
</evidence>
<dbReference type="SUPFAM" id="SSF103473">
    <property type="entry name" value="MFS general substrate transporter"/>
    <property type="match status" value="1"/>
</dbReference>
<feature type="transmembrane region" description="Helical" evidence="8">
    <location>
        <begin position="54"/>
        <end position="72"/>
    </location>
</feature>
<evidence type="ECO:0000256" key="8">
    <source>
        <dbReference type="SAM" id="Phobius"/>
    </source>
</evidence>
<evidence type="ECO:0000256" key="1">
    <source>
        <dbReference type="ARBA" id="ARBA00004651"/>
    </source>
</evidence>
<keyword evidence="5 8" id="KW-1133">Transmembrane helix</keyword>
<dbReference type="InterPro" id="IPR036259">
    <property type="entry name" value="MFS_trans_sf"/>
</dbReference>
<dbReference type="AlphaFoldDB" id="A0A1B2DPJ2"/>
<feature type="transmembrane region" description="Helical" evidence="8">
    <location>
        <begin position="275"/>
        <end position="294"/>
    </location>
</feature>
<feature type="transmembrane region" description="Helical" evidence="8">
    <location>
        <begin position="242"/>
        <end position="263"/>
    </location>
</feature>
<keyword evidence="7 8" id="KW-0472">Membrane</keyword>
<feature type="domain" description="Major facilitator superfamily (MFS) profile" evidence="9">
    <location>
        <begin position="14"/>
        <end position="391"/>
    </location>
</feature>
<evidence type="ECO:0000256" key="7">
    <source>
        <dbReference type="ARBA" id="ARBA00023136"/>
    </source>
</evidence>
<evidence type="ECO:0000256" key="4">
    <source>
        <dbReference type="ARBA" id="ARBA00022692"/>
    </source>
</evidence>
<keyword evidence="3" id="KW-0813">Transport</keyword>
<dbReference type="GO" id="GO:0015112">
    <property type="term" value="F:nitrate transmembrane transporter activity"/>
    <property type="evidence" value="ECO:0007669"/>
    <property type="project" value="InterPro"/>
</dbReference>
<gene>
    <name evidence="10" type="ORF">BBD42_26380</name>
</gene>
<feature type="transmembrane region" description="Helical" evidence="8">
    <location>
        <begin position="213"/>
        <end position="236"/>
    </location>
</feature>
<evidence type="ECO:0000256" key="6">
    <source>
        <dbReference type="ARBA" id="ARBA00023063"/>
    </source>
</evidence>
<dbReference type="RefSeq" id="WP_099520638.1">
    <property type="nucleotide sequence ID" value="NZ_CP016808.1"/>
</dbReference>
<dbReference type="Gene3D" id="1.20.1250.20">
    <property type="entry name" value="MFS general substrate transporter like domains"/>
    <property type="match status" value="1"/>
</dbReference>
<feature type="transmembrane region" description="Helical" evidence="8">
    <location>
        <begin position="106"/>
        <end position="126"/>
    </location>
</feature>
<dbReference type="EMBL" id="CP016808">
    <property type="protein sequence ID" value="ANY69617.1"/>
    <property type="molecule type" value="Genomic_DNA"/>
</dbReference>
<keyword evidence="4 8" id="KW-0812">Transmembrane</keyword>
<dbReference type="Pfam" id="PF07690">
    <property type="entry name" value="MFS_1"/>
    <property type="match status" value="1"/>
</dbReference>
<reference evidence="10" key="1">
    <citation type="submission" date="2016-08" db="EMBL/GenBank/DDBJ databases">
        <title>Complete Genome Seqeunce of Paenibacillus sp. BIHB 4019 from tea rhizoplane.</title>
        <authorList>
            <person name="Thakur R."/>
            <person name="Swarnkar M.K."/>
            <person name="Gulati A."/>
        </authorList>
    </citation>
    <scope>NUCLEOTIDE SEQUENCE [LARGE SCALE GENOMIC DNA]</scope>
    <source>
        <strain evidence="10">BIHB4019</strain>
    </source>
</reference>
<dbReference type="InterPro" id="IPR044772">
    <property type="entry name" value="NO3_transporter"/>
</dbReference>
<evidence type="ECO:0000256" key="3">
    <source>
        <dbReference type="ARBA" id="ARBA00022448"/>
    </source>
</evidence>
<name>A0A1B2DPJ2_9BACL</name>
<organism evidence="10">
    <name type="scientific">Paenibacillus sp. BIHB 4019</name>
    <dbReference type="NCBI Taxonomy" id="1870819"/>
    <lineage>
        <taxon>Bacteria</taxon>
        <taxon>Bacillati</taxon>
        <taxon>Bacillota</taxon>
        <taxon>Bacilli</taxon>
        <taxon>Bacillales</taxon>
        <taxon>Paenibacillaceae</taxon>
        <taxon>Paenibacillus</taxon>
    </lineage>
</organism>
<comment type="similarity">
    <text evidence="2">Belongs to the major facilitator superfamily. Nitrate/nitrite porter (TC 2.A.1.8) family.</text>
</comment>
<protein>
    <submittedName>
        <fullName evidence="10">MFS transporter</fullName>
    </submittedName>
</protein>
<feature type="transmembrane region" description="Helical" evidence="8">
    <location>
        <begin position="138"/>
        <end position="157"/>
    </location>
</feature>
<evidence type="ECO:0000313" key="10">
    <source>
        <dbReference type="EMBL" id="ANY69617.1"/>
    </source>
</evidence>
<dbReference type="InterPro" id="IPR020846">
    <property type="entry name" value="MFS_dom"/>
</dbReference>
<dbReference type="GO" id="GO:0005886">
    <property type="term" value="C:plasma membrane"/>
    <property type="evidence" value="ECO:0007669"/>
    <property type="project" value="UniProtKB-SubCell"/>
</dbReference>
<feature type="transmembrane region" description="Helical" evidence="8">
    <location>
        <begin position="21"/>
        <end position="42"/>
    </location>
</feature>
<dbReference type="PANTHER" id="PTHR23515">
    <property type="entry name" value="HIGH-AFFINITY NITRATE TRANSPORTER 2.3"/>
    <property type="match status" value="1"/>
</dbReference>